<dbReference type="EMBL" id="JANBVN010000146">
    <property type="protein sequence ID" value="KAJ9138317.1"/>
    <property type="molecule type" value="Genomic_DNA"/>
</dbReference>
<keyword evidence="3" id="KW-1185">Reference proteome</keyword>
<evidence type="ECO:0000256" key="1">
    <source>
        <dbReference type="SAM" id="MobiDB-lite"/>
    </source>
</evidence>
<feature type="region of interest" description="Disordered" evidence="1">
    <location>
        <begin position="51"/>
        <end position="75"/>
    </location>
</feature>
<evidence type="ECO:0000313" key="3">
    <source>
        <dbReference type="Proteomes" id="UP001174691"/>
    </source>
</evidence>
<reference evidence="2" key="1">
    <citation type="submission" date="2022-07" db="EMBL/GenBank/DDBJ databases">
        <title>Fungi with potential for degradation of polypropylene.</title>
        <authorList>
            <person name="Gostincar C."/>
        </authorList>
    </citation>
    <scope>NUCLEOTIDE SEQUENCE</scope>
    <source>
        <strain evidence="2">EXF-13287</strain>
    </source>
</reference>
<organism evidence="2 3">
    <name type="scientific">Coniochaeta hoffmannii</name>
    <dbReference type="NCBI Taxonomy" id="91930"/>
    <lineage>
        <taxon>Eukaryota</taxon>
        <taxon>Fungi</taxon>
        <taxon>Dikarya</taxon>
        <taxon>Ascomycota</taxon>
        <taxon>Pezizomycotina</taxon>
        <taxon>Sordariomycetes</taxon>
        <taxon>Sordariomycetidae</taxon>
        <taxon>Coniochaetales</taxon>
        <taxon>Coniochaetaceae</taxon>
        <taxon>Coniochaeta</taxon>
    </lineage>
</organism>
<protein>
    <submittedName>
        <fullName evidence="2">Uncharacterized protein</fullName>
    </submittedName>
</protein>
<dbReference type="Proteomes" id="UP001174691">
    <property type="component" value="Unassembled WGS sequence"/>
</dbReference>
<dbReference type="AlphaFoldDB" id="A0AA38RET9"/>
<gene>
    <name evidence="2" type="ORF">NKR19_g7870</name>
</gene>
<accession>A0AA38RET9</accession>
<proteinExistence type="predicted"/>
<feature type="compositionally biased region" description="Basic and acidic residues" evidence="1">
    <location>
        <begin position="56"/>
        <end position="68"/>
    </location>
</feature>
<comment type="caution">
    <text evidence="2">The sequence shown here is derived from an EMBL/GenBank/DDBJ whole genome shotgun (WGS) entry which is preliminary data.</text>
</comment>
<name>A0AA38RET9_9PEZI</name>
<evidence type="ECO:0000313" key="2">
    <source>
        <dbReference type="EMBL" id="KAJ9138317.1"/>
    </source>
</evidence>
<sequence>MAGWHCGQQICSHCTSLPSISITQLQRPVSFHALPHQQQFQHLFFASNGQSAVKGQRGDSGDDQKDAGSEAYDGGVGYGSAWTVKFLQGRFCIFDDELPVDDDDLE</sequence>